<dbReference type="CDD" id="cd18808">
    <property type="entry name" value="SF1_C_Upf1"/>
    <property type="match status" value="1"/>
</dbReference>
<dbReference type="PANTHER" id="PTHR10887">
    <property type="entry name" value="DNA2/NAM7 HELICASE FAMILY"/>
    <property type="match status" value="1"/>
</dbReference>
<dbReference type="InterPro" id="IPR036236">
    <property type="entry name" value="Znf_C2H2_sf"/>
</dbReference>
<dbReference type="PANTHER" id="PTHR10887:SF495">
    <property type="entry name" value="HELICASE SENATAXIN ISOFORM X1-RELATED"/>
    <property type="match status" value="1"/>
</dbReference>
<reference evidence="4 5" key="1">
    <citation type="submission" date="2020-06" db="EMBL/GenBank/DDBJ databases">
        <authorList>
            <person name="Li R."/>
            <person name="Bekaert M."/>
        </authorList>
    </citation>
    <scope>NUCLEOTIDE SEQUENCE [LARGE SCALE GENOMIC DNA]</scope>
    <source>
        <strain evidence="5">wild</strain>
    </source>
</reference>
<feature type="domain" description="C2H2-type" evidence="3">
    <location>
        <begin position="113"/>
        <end position="137"/>
    </location>
</feature>
<protein>
    <submittedName>
        <fullName evidence="4">SETX</fullName>
        <ecNumber evidence="4">3.6.4.-</ecNumber>
    </submittedName>
</protein>
<keyword evidence="1" id="KW-0479">Metal-binding</keyword>
<dbReference type="GO" id="GO:0016787">
    <property type="term" value="F:hydrolase activity"/>
    <property type="evidence" value="ECO:0007669"/>
    <property type="project" value="UniProtKB-KW"/>
</dbReference>
<dbReference type="GO" id="GO:0008270">
    <property type="term" value="F:zinc ion binding"/>
    <property type="evidence" value="ECO:0007669"/>
    <property type="project" value="UniProtKB-KW"/>
</dbReference>
<evidence type="ECO:0000256" key="2">
    <source>
        <dbReference type="SAM" id="MobiDB-lite"/>
    </source>
</evidence>
<gene>
    <name evidence="4" type="ORF">MCOR_45627</name>
</gene>
<feature type="region of interest" description="Disordered" evidence="2">
    <location>
        <begin position="562"/>
        <end position="589"/>
    </location>
</feature>
<dbReference type="GO" id="GO:0016604">
    <property type="term" value="C:nuclear body"/>
    <property type="evidence" value="ECO:0007669"/>
    <property type="project" value="TreeGrafter"/>
</dbReference>
<dbReference type="EC" id="3.6.4.-" evidence="4"/>
<feature type="region of interest" description="Disordered" evidence="2">
    <location>
        <begin position="302"/>
        <end position="337"/>
    </location>
</feature>
<dbReference type="InterPro" id="IPR027417">
    <property type="entry name" value="P-loop_NTPase"/>
</dbReference>
<evidence type="ECO:0000313" key="4">
    <source>
        <dbReference type="EMBL" id="CAC5412637.1"/>
    </source>
</evidence>
<evidence type="ECO:0000259" key="3">
    <source>
        <dbReference type="PROSITE" id="PS50157"/>
    </source>
</evidence>
<dbReference type="Pfam" id="PF13086">
    <property type="entry name" value="AAA_11"/>
    <property type="match status" value="1"/>
</dbReference>
<dbReference type="InterPro" id="IPR041677">
    <property type="entry name" value="DNA2/NAM7_AAA_11"/>
</dbReference>
<dbReference type="InterPro" id="IPR013087">
    <property type="entry name" value="Znf_C2H2_type"/>
</dbReference>
<evidence type="ECO:0000256" key="1">
    <source>
        <dbReference type="PROSITE-ProRule" id="PRU00042"/>
    </source>
</evidence>
<dbReference type="PROSITE" id="PS50157">
    <property type="entry name" value="ZINC_FINGER_C2H2_2"/>
    <property type="match status" value="3"/>
</dbReference>
<dbReference type="Pfam" id="PF13087">
    <property type="entry name" value="AAA_12"/>
    <property type="match status" value="1"/>
</dbReference>
<sequence length="1344" mass="153780">MITQDFPGRFVSIMEWNPPEYELISDTESVFGDLHDFHKTSNDTEPTKGIKKSKNKFKCNECKFSSKEEEHLIKHKKKHEKEYSFKCTFCEKCFPTKTNSDRHIRTHKGERNYVCRRCQKSFSTKANCKRHIREKHTDIAVVEEEIKYEPSGTKCINTKGNLNHSGRDAIRNTDGFCSSAKVITCLPAHSDGNANYEELQAITNGNENRVSAINKVNEENTKDITSIAIDENNKKVHTHVLPGSKRKIQRSYSEYIFEAKKITKELDKDMEIITKTNQLEDRNSSSKKTSMKMSLDRKNFKIETSDNETNDNLPILTSPKKSLKKSRENNCRQRENNVLPELKKEIQSEHHNDLSSSSSLSLFSSVVPLKVENRENLNDVPGTNGFQINFKGWNEDETVLTNHNTTVEVVVDIDYKTKENPFSVTTQCEMLPDVEKQKIHINCDNIKTDKMSCSSQNCDVMDTTNEVGMYVEEYDLSNDYVTILPVKKSYDSYDLEIEQKKAEEHKSGSISKVNCSFKMLDDSSPIPFISKDQDTTKISCTHAVCKDNILRKERNVDKLRKAGMTKENTNPIGSKSEMSSLSNGAAGSLNKRRKERASNVFSNHKYFLEKVLNWKPVWFDEYEIFKKTPPDISEGVNHLLSAYDSYQDYFNILFPHLLLETWESCLQTWQSLKGNRPKQKCVYCRQEDTKFGIFKYAYFTVKDNVFNKGDLLILNTTIDDGKCKASLCYIEKISYKPSTRNLTNDQVSALRSCDVELKLQLKSRHFDICPAERIKDSTIEFVHSLNEMIVLYNGLSSMIETKLFPHVLEPGDINVFANISTKRHHKEFDMLMNKDDFNHKQRSAILNTADMVTKTNSSNRICIIQGPFGTGKTETIIGIIKGICQRSGGKCCIGLCAPTHVAVENLMKKLISERTKMEVNKTGTGIRLVLIGDDNKYHLDVQKYSHKICLQKEIKRHKRKTAASSVSNEIKRLNTKISSIKEMSPNTELDAKCAIDMEKILKKRDDLIIQTRDEEETLKHNVLLRANVICGTCSSFGDQFYLNALSSVKNKCRESLFTCLIMDEAQQATELETLVPLQYGTNKLILAGDPEQLQPTVKSQISRDKSFDQSIFQRFCDHFRYENCNPILVLDTQYRSHPEIAKFPSNVFYGGQLNTHRYSKERCEKFNLKPYIVFNIDKSTHNITTVDITISLYEFLYSFVHQHTKLTHMDFGIITSLSHINKIKEGLANRNLSNVEVDTVTGFQGRTKEVIILACSGDDIEKKEFLTSQNELNVALTRARSALFIVGNFDTLSKENESLQKLVADARERRVLRIVKDDDSVSNTMFSACLSARARLGQQNMSLL</sequence>
<keyword evidence="1" id="KW-0863">Zinc-finger</keyword>
<dbReference type="InterPro" id="IPR041679">
    <property type="entry name" value="DNA2/NAM7-like_C"/>
</dbReference>
<dbReference type="GO" id="GO:0001147">
    <property type="term" value="F:transcription termination site sequence-specific DNA binding"/>
    <property type="evidence" value="ECO:0007669"/>
    <property type="project" value="TreeGrafter"/>
</dbReference>
<keyword evidence="1" id="KW-0862">Zinc</keyword>
<dbReference type="SUPFAM" id="SSF57667">
    <property type="entry name" value="beta-beta-alpha zinc fingers"/>
    <property type="match status" value="1"/>
</dbReference>
<dbReference type="Proteomes" id="UP000507470">
    <property type="component" value="Unassembled WGS sequence"/>
</dbReference>
<organism evidence="4 5">
    <name type="scientific">Mytilus coruscus</name>
    <name type="common">Sea mussel</name>
    <dbReference type="NCBI Taxonomy" id="42192"/>
    <lineage>
        <taxon>Eukaryota</taxon>
        <taxon>Metazoa</taxon>
        <taxon>Spiralia</taxon>
        <taxon>Lophotrochozoa</taxon>
        <taxon>Mollusca</taxon>
        <taxon>Bivalvia</taxon>
        <taxon>Autobranchia</taxon>
        <taxon>Pteriomorphia</taxon>
        <taxon>Mytilida</taxon>
        <taxon>Mytiloidea</taxon>
        <taxon>Mytilidae</taxon>
        <taxon>Mytilinae</taxon>
        <taxon>Mytilus</taxon>
    </lineage>
</organism>
<dbReference type="Gene3D" id="3.40.50.300">
    <property type="entry name" value="P-loop containing nucleotide triphosphate hydrolases"/>
    <property type="match status" value="2"/>
</dbReference>
<dbReference type="OrthoDB" id="6513042at2759"/>
<feature type="domain" description="C2H2-type" evidence="3">
    <location>
        <begin position="85"/>
        <end position="112"/>
    </location>
</feature>
<dbReference type="GO" id="GO:0004386">
    <property type="term" value="F:helicase activity"/>
    <property type="evidence" value="ECO:0007669"/>
    <property type="project" value="InterPro"/>
</dbReference>
<name>A0A6J8DX25_MYTCO</name>
<accession>A0A6J8DX25</accession>
<dbReference type="EMBL" id="CACVKT020008079">
    <property type="protein sequence ID" value="CAC5412637.1"/>
    <property type="molecule type" value="Genomic_DNA"/>
</dbReference>
<dbReference type="Gene3D" id="3.30.160.60">
    <property type="entry name" value="Classic Zinc Finger"/>
    <property type="match status" value="2"/>
</dbReference>
<dbReference type="SUPFAM" id="SSF52540">
    <property type="entry name" value="P-loop containing nucleoside triphosphate hydrolases"/>
    <property type="match status" value="1"/>
</dbReference>
<feature type="domain" description="C2H2-type" evidence="3">
    <location>
        <begin position="57"/>
        <end position="84"/>
    </location>
</feature>
<feature type="compositionally biased region" description="Polar residues" evidence="2">
    <location>
        <begin position="566"/>
        <end position="585"/>
    </location>
</feature>
<evidence type="ECO:0000313" key="5">
    <source>
        <dbReference type="Proteomes" id="UP000507470"/>
    </source>
</evidence>
<keyword evidence="5" id="KW-1185">Reference proteome</keyword>
<dbReference type="GO" id="GO:0006369">
    <property type="term" value="P:termination of RNA polymerase II transcription"/>
    <property type="evidence" value="ECO:0007669"/>
    <property type="project" value="TreeGrafter"/>
</dbReference>
<dbReference type="InterPro" id="IPR047187">
    <property type="entry name" value="SF1_C_Upf1"/>
</dbReference>
<dbReference type="SMART" id="SM00355">
    <property type="entry name" value="ZnF_C2H2"/>
    <property type="match status" value="3"/>
</dbReference>
<feature type="compositionally biased region" description="Basic and acidic residues" evidence="2">
    <location>
        <begin position="325"/>
        <end position="337"/>
    </location>
</feature>
<dbReference type="PROSITE" id="PS00028">
    <property type="entry name" value="ZINC_FINGER_C2H2_1"/>
    <property type="match status" value="2"/>
</dbReference>
<dbReference type="InterPro" id="IPR045055">
    <property type="entry name" value="DNA2/NAM7-like"/>
</dbReference>
<proteinExistence type="predicted"/>
<keyword evidence="4" id="KW-0378">Hydrolase</keyword>